<dbReference type="EMBL" id="JACGWK010001813">
    <property type="protein sequence ID" value="KAL0282476.1"/>
    <property type="molecule type" value="Genomic_DNA"/>
</dbReference>
<evidence type="ECO:0000313" key="1">
    <source>
        <dbReference type="EMBL" id="KAL0282476.1"/>
    </source>
</evidence>
<dbReference type="AlphaFoldDB" id="A0AAW2IKT3"/>
<sequence>KFKAYDSPPTKTPVDLNIHLAKNKGELECQIEYSRIIGSLMYIINCTRPDIAYAVNKLSRFTSNPSKDHWKGLIRILRYLKYTSNYGLHYTRYPVVLEGYSDANWISDSKDTKPTSGYVFTIGGGAVSWKSSKQTCIVRSTMKSEFIALDKAGEEADGFVIS</sequence>
<accession>A0AAW2IKT3</accession>
<dbReference type="PANTHER" id="PTHR11439:SF440">
    <property type="entry name" value="INTEGRASE CATALYTIC DOMAIN-CONTAINING PROTEIN"/>
    <property type="match status" value="1"/>
</dbReference>
<reference evidence="1" key="1">
    <citation type="submission" date="2020-06" db="EMBL/GenBank/DDBJ databases">
        <authorList>
            <person name="Li T."/>
            <person name="Hu X."/>
            <person name="Zhang T."/>
            <person name="Song X."/>
            <person name="Zhang H."/>
            <person name="Dai N."/>
            <person name="Sheng W."/>
            <person name="Hou X."/>
            <person name="Wei L."/>
        </authorList>
    </citation>
    <scope>NUCLEOTIDE SEQUENCE</scope>
    <source>
        <strain evidence="1">G01</strain>
        <tissue evidence="1">Leaf</tissue>
    </source>
</reference>
<gene>
    <name evidence="1" type="ORF">Sangu_2947200</name>
</gene>
<dbReference type="CDD" id="cd09272">
    <property type="entry name" value="RNase_HI_RT_Ty1"/>
    <property type="match status" value="1"/>
</dbReference>
<comment type="caution">
    <text evidence="1">The sequence shown here is derived from an EMBL/GenBank/DDBJ whole genome shotgun (WGS) entry which is preliminary data.</text>
</comment>
<feature type="non-terminal residue" evidence="1">
    <location>
        <position position="1"/>
    </location>
</feature>
<proteinExistence type="predicted"/>
<name>A0AAW2IKT3_9LAMI</name>
<dbReference type="PANTHER" id="PTHR11439">
    <property type="entry name" value="GAG-POL-RELATED RETROTRANSPOSON"/>
    <property type="match status" value="1"/>
</dbReference>
<reference evidence="1" key="2">
    <citation type="journal article" date="2024" name="Plant">
        <title>Genomic evolution and insights into agronomic trait innovations of Sesamum species.</title>
        <authorList>
            <person name="Miao H."/>
            <person name="Wang L."/>
            <person name="Qu L."/>
            <person name="Liu H."/>
            <person name="Sun Y."/>
            <person name="Le M."/>
            <person name="Wang Q."/>
            <person name="Wei S."/>
            <person name="Zheng Y."/>
            <person name="Lin W."/>
            <person name="Duan Y."/>
            <person name="Cao H."/>
            <person name="Xiong S."/>
            <person name="Wang X."/>
            <person name="Wei L."/>
            <person name="Li C."/>
            <person name="Ma Q."/>
            <person name="Ju M."/>
            <person name="Zhao R."/>
            <person name="Li G."/>
            <person name="Mu C."/>
            <person name="Tian Q."/>
            <person name="Mei H."/>
            <person name="Zhang T."/>
            <person name="Gao T."/>
            <person name="Zhang H."/>
        </authorList>
    </citation>
    <scope>NUCLEOTIDE SEQUENCE</scope>
    <source>
        <strain evidence="1">G01</strain>
    </source>
</reference>
<organism evidence="1">
    <name type="scientific">Sesamum angustifolium</name>
    <dbReference type="NCBI Taxonomy" id="2727405"/>
    <lineage>
        <taxon>Eukaryota</taxon>
        <taxon>Viridiplantae</taxon>
        <taxon>Streptophyta</taxon>
        <taxon>Embryophyta</taxon>
        <taxon>Tracheophyta</taxon>
        <taxon>Spermatophyta</taxon>
        <taxon>Magnoliopsida</taxon>
        <taxon>eudicotyledons</taxon>
        <taxon>Gunneridae</taxon>
        <taxon>Pentapetalae</taxon>
        <taxon>asterids</taxon>
        <taxon>lamiids</taxon>
        <taxon>Lamiales</taxon>
        <taxon>Pedaliaceae</taxon>
        <taxon>Sesamum</taxon>
    </lineage>
</organism>
<protein>
    <submittedName>
        <fullName evidence="1">Retrovirus-related Pol polyprotein from transposon TNT 1-94</fullName>
    </submittedName>
</protein>